<dbReference type="Proteomes" id="UP000887580">
    <property type="component" value="Unplaced"/>
</dbReference>
<organism evidence="1 2">
    <name type="scientific">Panagrolaimus sp. PS1159</name>
    <dbReference type="NCBI Taxonomy" id="55785"/>
    <lineage>
        <taxon>Eukaryota</taxon>
        <taxon>Metazoa</taxon>
        <taxon>Ecdysozoa</taxon>
        <taxon>Nematoda</taxon>
        <taxon>Chromadorea</taxon>
        <taxon>Rhabditida</taxon>
        <taxon>Tylenchina</taxon>
        <taxon>Panagrolaimomorpha</taxon>
        <taxon>Panagrolaimoidea</taxon>
        <taxon>Panagrolaimidae</taxon>
        <taxon>Panagrolaimus</taxon>
    </lineage>
</organism>
<evidence type="ECO:0000313" key="2">
    <source>
        <dbReference type="WBParaSite" id="PS1159_v2.g8422.t1"/>
    </source>
</evidence>
<reference evidence="2" key="1">
    <citation type="submission" date="2022-11" db="UniProtKB">
        <authorList>
            <consortium name="WormBaseParasite"/>
        </authorList>
    </citation>
    <scope>IDENTIFICATION</scope>
</reference>
<accession>A0AC35GSX0</accession>
<dbReference type="WBParaSite" id="PS1159_v2.g8422.t1">
    <property type="protein sequence ID" value="PS1159_v2.g8422.t1"/>
    <property type="gene ID" value="PS1159_v2.g8422"/>
</dbReference>
<name>A0AC35GSX0_9BILA</name>
<sequence>MGKKVKTGKQRRDKYYHLAKEAGYRSRAAFKLIQLNKRFEFLQSARAVVDLCAAPGGWMQVASQNMPVSSICIGVDLVPIKQIKNCIGLQGDITQEKTRQAIRKELQTWEADVVLHDGAPNVGLNWSHDAFQQNCLVLSALKLATQILRKNGTFVTKVFRSNDYLALVATFQKLFKKVHVWKPAASRMESAEIFVVCERYFKPDKVDNDLLDPKKVFNESSMGEPTKVNPQLMFKPNKKDKKKRAEGYEEGDIMQFNELLSEEFMQAHEYLLLLSKCNKLVISKEHLESPHTTPEIIEICNDIKVCGPRELRSLLQWRKKIRADAKADESGGEEENVKPELTPEEKEAAELEEIDQMIANAAQEEKAKLKRKKRGMLKEKSKREQRAQLGMDADKDAPIVEEDLELFSMNKIKRQMERKKQRSEILGKTETNDDEDAEWSDEGASDEYEEYEATDYVDQAEEAISANENIVNTAEERQKDRVEGWFEDAEVANLIDNDDEDELDAIERHMDKEDLHSNTVTFADKNEKKKKRAAFEDDEFDTKEKIEADSDEEGFTKEEDVYRSDEEYDEGDQRASKRKGKALAEPPAKKIRLTPEELAMGELMIYSSKTRRDLEDWGWNRYSSNDTELPDWFVEDEKKHCRPLAPVTRDRVKHYEEKSKDLNVRSVKKVVEAKMRKKRRQARRLEKAKKKAEGILGNENMEHGEKVKELQKVYKKANAKEKKKVTYQVVTKGKKGSMVRPKGPYKLVDKRLKKDSNAMKRKEKKSKGKKSGKATPKFTKGGGRRR</sequence>
<proteinExistence type="predicted"/>
<protein>
    <submittedName>
        <fullName evidence="2">Putative rRNA methyltransferase</fullName>
    </submittedName>
</protein>
<evidence type="ECO:0000313" key="1">
    <source>
        <dbReference type="Proteomes" id="UP000887580"/>
    </source>
</evidence>